<sequence>MWVIAICLSIGIPKVTPYLQQFYTKYDKHRVLKVWIYFDDCNVDTEIVRLKNMGCDFVYYSGCLNAAVFRMPIGKLPEVSTFSKVKLIDKVKLLVATLPEVEHPLKGLPYGASYRQLVQLNIPKLHELGYTGGGVKIGILDTGFDWIRIVSDEQIIATYDFIWDDDDVMYQPDEFMLNIGDTTVFMQDI</sequence>
<dbReference type="SUPFAM" id="SSF52743">
    <property type="entry name" value="Subtilisin-like"/>
    <property type="match status" value="1"/>
</dbReference>
<protein>
    <recommendedName>
        <fullName evidence="3">Peptidase S8/S53 domain-containing protein</fullName>
    </recommendedName>
</protein>
<dbReference type="Proteomes" id="UP000216312">
    <property type="component" value="Unassembled WGS sequence"/>
</dbReference>
<organism evidence="1 2">
    <name type="scientific">candidate division WOR-3 bacterium 4484_18</name>
    <dbReference type="NCBI Taxonomy" id="2020626"/>
    <lineage>
        <taxon>Bacteria</taxon>
        <taxon>Bacteria division WOR-3</taxon>
    </lineage>
</organism>
<evidence type="ECO:0008006" key="3">
    <source>
        <dbReference type="Google" id="ProtNLM"/>
    </source>
</evidence>
<dbReference type="GO" id="GO:0004252">
    <property type="term" value="F:serine-type endopeptidase activity"/>
    <property type="evidence" value="ECO:0007669"/>
    <property type="project" value="InterPro"/>
</dbReference>
<feature type="non-terminal residue" evidence="1">
    <location>
        <position position="189"/>
    </location>
</feature>
<reference evidence="2" key="1">
    <citation type="submission" date="2017-07" db="EMBL/GenBank/DDBJ databases">
        <title>Novel pathways for hydrocarbon cycling and metabolic interdependencies in hydrothermal sediment communities.</title>
        <authorList>
            <person name="Dombrowski N."/>
            <person name="Seitz K."/>
            <person name="Teske A."/>
            <person name="Baker B."/>
        </authorList>
    </citation>
    <scope>NUCLEOTIDE SEQUENCE [LARGE SCALE GENOMIC DNA]</scope>
</reference>
<gene>
    <name evidence="1" type="ORF">CGW93_03145</name>
</gene>
<evidence type="ECO:0000313" key="2">
    <source>
        <dbReference type="Proteomes" id="UP000216312"/>
    </source>
</evidence>
<dbReference type="InterPro" id="IPR036852">
    <property type="entry name" value="Peptidase_S8/S53_dom_sf"/>
</dbReference>
<dbReference type="Gene3D" id="3.40.50.200">
    <property type="entry name" value="Peptidase S8/S53 domain"/>
    <property type="match status" value="1"/>
</dbReference>
<dbReference type="EMBL" id="NMUJ01000034">
    <property type="protein sequence ID" value="OYV02939.1"/>
    <property type="molecule type" value="Genomic_DNA"/>
</dbReference>
<dbReference type="GO" id="GO:0006508">
    <property type="term" value="P:proteolysis"/>
    <property type="evidence" value="ECO:0007669"/>
    <property type="project" value="InterPro"/>
</dbReference>
<dbReference type="AlphaFoldDB" id="A0A257LTY5"/>
<accession>A0A257LTY5</accession>
<evidence type="ECO:0000313" key="1">
    <source>
        <dbReference type="EMBL" id="OYV02939.1"/>
    </source>
</evidence>
<comment type="caution">
    <text evidence="1">The sequence shown here is derived from an EMBL/GenBank/DDBJ whole genome shotgun (WGS) entry which is preliminary data.</text>
</comment>
<name>A0A257LTY5_UNCW3</name>
<proteinExistence type="predicted"/>